<name>A0A845QYE2_9CLOT</name>
<keyword evidence="1" id="KW-1133">Transmembrane helix</keyword>
<reference evidence="2 3" key="1">
    <citation type="submission" date="2018-08" db="EMBL/GenBank/DDBJ databases">
        <title>Murine metabolic-syndrome-specific gut microbial biobank.</title>
        <authorList>
            <person name="Liu C."/>
        </authorList>
    </citation>
    <scope>NUCLEOTIDE SEQUENCE [LARGE SCALE GENOMIC DNA]</scope>
    <source>
        <strain evidence="2 3">583</strain>
    </source>
</reference>
<comment type="caution">
    <text evidence="2">The sequence shown here is derived from an EMBL/GenBank/DDBJ whole genome shotgun (WGS) entry which is preliminary data.</text>
</comment>
<evidence type="ECO:0000313" key="3">
    <source>
        <dbReference type="Proteomes" id="UP000467132"/>
    </source>
</evidence>
<accession>A0A845QYE2</accession>
<sequence>MSNLVLEQFYILIKLIIGGIILGLIYDLYRVFRYYLKPKKIATMIEDTIFFILISIIVLFLLFYTNSAELRWYVFLGFLVGSILYKIIFSKYIIKILIFIMNKIIKVFKKTLDTIISPIKILINIIKILLKKILKWIKKGYKDNDKRKK</sequence>
<evidence type="ECO:0000256" key="1">
    <source>
        <dbReference type="SAM" id="Phobius"/>
    </source>
</evidence>
<feature type="transmembrane region" description="Helical" evidence="1">
    <location>
        <begin position="41"/>
        <end position="64"/>
    </location>
</feature>
<feature type="transmembrane region" description="Helical" evidence="1">
    <location>
        <begin position="70"/>
        <end position="94"/>
    </location>
</feature>
<gene>
    <name evidence="2" type="primary">yabQ</name>
    <name evidence="2" type="ORF">D3Z33_11600</name>
</gene>
<protein>
    <submittedName>
        <fullName evidence="2">Spore cortex biosynthesis protein YabQ</fullName>
    </submittedName>
</protein>
<dbReference type="RefSeq" id="WP_160197951.1">
    <property type="nucleotide sequence ID" value="NZ_QXXA01000012.1"/>
</dbReference>
<dbReference type="InterPro" id="IPR019074">
    <property type="entry name" value="YabQ"/>
</dbReference>
<dbReference type="EMBL" id="QXXA01000012">
    <property type="protein sequence ID" value="NBI07495.1"/>
    <property type="molecule type" value="Genomic_DNA"/>
</dbReference>
<evidence type="ECO:0000313" key="2">
    <source>
        <dbReference type="EMBL" id="NBI07495.1"/>
    </source>
</evidence>
<dbReference type="NCBIfam" id="TIGR02893">
    <property type="entry name" value="spore_yabQ"/>
    <property type="match status" value="1"/>
</dbReference>
<dbReference type="AlphaFoldDB" id="A0A845QYE2"/>
<dbReference type="Proteomes" id="UP000467132">
    <property type="component" value="Unassembled WGS sequence"/>
</dbReference>
<keyword evidence="3" id="KW-1185">Reference proteome</keyword>
<keyword evidence="1" id="KW-0472">Membrane</keyword>
<proteinExistence type="predicted"/>
<organism evidence="2 3">
    <name type="scientific">Senegalia massiliensis</name>
    <dbReference type="NCBI Taxonomy" id="1720316"/>
    <lineage>
        <taxon>Bacteria</taxon>
        <taxon>Bacillati</taxon>
        <taxon>Bacillota</taxon>
        <taxon>Clostridia</taxon>
        <taxon>Eubacteriales</taxon>
        <taxon>Clostridiaceae</taxon>
        <taxon>Senegalia</taxon>
    </lineage>
</organism>
<keyword evidence="1" id="KW-0812">Transmembrane</keyword>
<dbReference type="Pfam" id="PF09578">
    <property type="entry name" value="Spore_YabQ"/>
    <property type="match status" value="1"/>
</dbReference>
<feature type="transmembrane region" description="Helical" evidence="1">
    <location>
        <begin position="12"/>
        <end position="29"/>
    </location>
</feature>